<dbReference type="KEGG" id="cbr:CBG_21142"/>
<feature type="transmembrane region" description="Helical" evidence="1">
    <location>
        <begin position="43"/>
        <end position="63"/>
    </location>
</feature>
<keyword evidence="3" id="KW-1185">Reference proteome</keyword>
<keyword evidence="1" id="KW-0472">Membrane</keyword>
<dbReference type="EMBL" id="HE600975">
    <property type="protein sequence ID" value="CAP38068.2"/>
    <property type="molecule type" value="Genomic_DNA"/>
</dbReference>
<evidence type="ECO:0000313" key="3">
    <source>
        <dbReference type="Proteomes" id="UP000008549"/>
    </source>
</evidence>
<evidence type="ECO:0000313" key="4">
    <source>
        <dbReference type="WormBase" id="CBG21142"/>
    </source>
</evidence>
<organism evidence="2 3">
    <name type="scientific">Caenorhabditis briggsae</name>
    <dbReference type="NCBI Taxonomy" id="6238"/>
    <lineage>
        <taxon>Eukaryota</taxon>
        <taxon>Metazoa</taxon>
        <taxon>Ecdysozoa</taxon>
        <taxon>Nematoda</taxon>
        <taxon>Chromadorea</taxon>
        <taxon>Rhabditida</taxon>
        <taxon>Rhabditina</taxon>
        <taxon>Rhabditomorpha</taxon>
        <taxon>Rhabditoidea</taxon>
        <taxon>Rhabditidae</taxon>
        <taxon>Peloderinae</taxon>
        <taxon>Caenorhabditis</taxon>
    </lineage>
</organism>
<dbReference type="InParanoid" id="A8XZE1"/>
<reference evidence="2 3" key="1">
    <citation type="journal article" date="2003" name="PLoS Biol.">
        <title>The genome sequence of Caenorhabditis briggsae: a platform for comparative genomics.</title>
        <authorList>
            <person name="Stein L.D."/>
            <person name="Bao Z."/>
            <person name="Blasiar D."/>
            <person name="Blumenthal T."/>
            <person name="Brent M.R."/>
            <person name="Chen N."/>
            <person name="Chinwalla A."/>
            <person name="Clarke L."/>
            <person name="Clee C."/>
            <person name="Coghlan A."/>
            <person name="Coulson A."/>
            <person name="D'Eustachio P."/>
            <person name="Fitch D.H."/>
            <person name="Fulton L.A."/>
            <person name="Fulton R.E."/>
            <person name="Griffiths-Jones S."/>
            <person name="Harris T.W."/>
            <person name="Hillier L.W."/>
            <person name="Kamath R."/>
            <person name="Kuwabara P.E."/>
            <person name="Mardis E.R."/>
            <person name="Marra M.A."/>
            <person name="Miner T.L."/>
            <person name="Minx P."/>
            <person name="Mullikin J.C."/>
            <person name="Plumb R.W."/>
            <person name="Rogers J."/>
            <person name="Schein J.E."/>
            <person name="Sohrmann M."/>
            <person name="Spieth J."/>
            <person name="Stajich J.E."/>
            <person name="Wei C."/>
            <person name="Willey D."/>
            <person name="Wilson R.K."/>
            <person name="Durbin R."/>
            <person name="Waterston R.H."/>
        </authorList>
    </citation>
    <scope>NUCLEOTIDE SEQUENCE [LARGE SCALE GENOMIC DNA]</scope>
    <source>
        <strain evidence="2 3">AF16</strain>
    </source>
</reference>
<reference evidence="2 3" key="2">
    <citation type="journal article" date="2011" name="PLoS Genet.">
        <title>Caenorhabditis briggsae recombinant inbred line genotypes reveal inter-strain incompatibility and the evolution of recombination.</title>
        <authorList>
            <person name="Ross J.A."/>
            <person name="Koboldt D.C."/>
            <person name="Staisch J.E."/>
            <person name="Chamberlin H.M."/>
            <person name="Gupta B.P."/>
            <person name="Miller R.D."/>
            <person name="Baird S.E."/>
            <person name="Haag E.S."/>
        </authorList>
    </citation>
    <scope>NUCLEOTIDE SEQUENCE [LARGE SCALE GENOMIC DNA]</scope>
    <source>
        <strain evidence="2 3">AF16</strain>
    </source>
</reference>
<dbReference type="OMA" id="FGITITM"/>
<keyword evidence="1" id="KW-1133">Transmembrane helix</keyword>
<feature type="transmembrane region" description="Helical" evidence="1">
    <location>
        <begin position="89"/>
        <end position="112"/>
    </location>
</feature>
<dbReference type="HOGENOM" id="CLU_2028769_0_0_1"/>
<evidence type="ECO:0000313" key="2">
    <source>
        <dbReference type="EMBL" id="CAP38068.2"/>
    </source>
</evidence>
<dbReference type="WormBase" id="CBG21142">
    <property type="protein sequence ID" value="CBP43235"/>
    <property type="gene ID" value="WBGene00039996"/>
</dbReference>
<accession>A8XZE1</accession>
<dbReference type="Proteomes" id="UP000008549">
    <property type="component" value="Unassembled WGS sequence"/>
</dbReference>
<gene>
    <name evidence="2 4" type="ORF">CBG21142</name>
    <name evidence="2" type="ORF">CBG_21142</name>
</gene>
<dbReference type="GeneID" id="8584751"/>
<protein>
    <submittedName>
        <fullName evidence="2">Protein CBG21142</fullName>
    </submittedName>
</protein>
<dbReference type="RefSeq" id="XP_045097244.1">
    <property type="nucleotide sequence ID" value="XM_045243553.1"/>
</dbReference>
<dbReference type="CTD" id="8584751"/>
<proteinExistence type="predicted"/>
<sequence length="122" mass="13948">MVLFSKVRSGTDSETCTKSDEKRKRAGFEFAADPKEIILFLPAIYYMISFFIYNVVIIIVYGVRISNVRDSLAEIVGDGAPVVAEVNRWLTPFFGITITMLLLTLLVALLIFRMTFYCYKNR</sequence>
<dbReference type="AlphaFoldDB" id="A8XZE1"/>
<evidence type="ECO:0000256" key="1">
    <source>
        <dbReference type="SAM" id="Phobius"/>
    </source>
</evidence>
<name>A8XZE1_CAEBR</name>
<keyword evidence="1" id="KW-0812">Transmembrane</keyword>